<dbReference type="GeneID" id="54983755"/>
<sequence>METKFQEKHLLPKTKYRSAGYINVEQVNQNESYYLKSKPNTNGSCLVFQQVVMNDGTVYELSSQTASTNGIIARKCVADNLLQREVKKHTQKSGVIGY</sequence>
<reference evidence="1 2" key="1">
    <citation type="submission" date="2014-03" db="EMBL/GenBank/DDBJ databases">
        <title>Genome sequencing of lytic Listeria phages.</title>
        <authorList>
            <person name="Woolston J."/>
            <person name="Rajanna C."/>
            <person name="Abuladze T."/>
            <person name="Li M."/>
            <person name="Anderson B."/>
            <person name="Sulakvelidze A."/>
        </authorList>
    </citation>
    <scope>NUCLEOTIDE SEQUENCE [LARGE SCALE GENOMIC DNA]</scope>
</reference>
<proteinExistence type="predicted"/>
<dbReference type="KEGG" id="vg:54983755"/>
<dbReference type="RefSeq" id="YP_009793510.1">
    <property type="nucleotide sequence ID" value="NC_047872.1"/>
</dbReference>
<evidence type="ECO:0000313" key="1">
    <source>
        <dbReference type="EMBL" id="AID17099.1"/>
    </source>
</evidence>
<name>A0A068CB61_9CAUD</name>
<dbReference type="Proteomes" id="UP000027385">
    <property type="component" value="Segment"/>
</dbReference>
<organism evidence="1 2">
    <name type="scientific">Listeria phage LMTA-94</name>
    <dbReference type="NCBI Taxonomy" id="1486419"/>
    <lineage>
        <taxon>Viruses</taxon>
        <taxon>Duplodnaviria</taxon>
        <taxon>Heunggongvirae</taxon>
        <taxon>Uroviricota</taxon>
        <taxon>Caudoviricetes</taxon>
        <taxon>Herelleviridae</taxon>
        <taxon>Jasinskavirinae</taxon>
        <taxon>Pecentumvirus</taxon>
        <taxon>Pecentumvirus LMSP25</taxon>
    </lineage>
</organism>
<protein>
    <submittedName>
        <fullName evidence="1">Uncharacterized protein</fullName>
    </submittedName>
</protein>
<evidence type="ECO:0000313" key="2">
    <source>
        <dbReference type="Proteomes" id="UP000027385"/>
    </source>
</evidence>
<dbReference type="EMBL" id="KJ586795">
    <property type="protein sequence ID" value="AID17099.1"/>
    <property type="molecule type" value="Genomic_DNA"/>
</dbReference>
<accession>A0A068CB61</accession>